<evidence type="ECO:0000259" key="9">
    <source>
        <dbReference type="Pfam" id="PF13614"/>
    </source>
</evidence>
<evidence type="ECO:0000256" key="7">
    <source>
        <dbReference type="ARBA" id="ARBA00023137"/>
    </source>
</evidence>
<dbReference type="InterPro" id="IPR027417">
    <property type="entry name" value="P-loop_NTPase"/>
</dbReference>
<dbReference type="EC" id="2.7.10.2" evidence="2"/>
<keyword evidence="7" id="KW-0829">Tyrosine-protein kinase</keyword>
<keyword evidence="3" id="KW-0808">Transferase</keyword>
<dbReference type="InterPro" id="IPR050445">
    <property type="entry name" value="Bact_polysacc_biosynth/exp"/>
</dbReference>
<keyword evidence="11" id="KW-1185">Reference proteome</keyword>
<proteinExistence type="inferred from homology"/>
<reference evidence="10 11" key="1">
    <citation type="submission" date="2019-07" db="EMBL/GenBank/DDBJ databases">
        <title>Genomic Encyclopedia of Type Strains, Phase III (KMG-III): the genomes of soil and plant-associated and newly described type strains.</title>
        <authorList>
            <person name="Whitman W."/>
        </authorList>
    </citation>
    <scope>NUCLEOTIDE SEQUENCE [LARGE SCALE GENOMIC DNA]</scope>
    <source>
        <strain evidence="10 11">BL24</strain>
    </source>
</reference>
<gene>
    <name evidence="10" type="ORF">BCM02_104339</name>
</gene>
<evidence type="ECO:0000313" key="11">
    <source>
        <dbReference type="Proteomes" id="UP000323257"/>
    </source>
</evidence>
<evidence type="ECO:0000256" key="1">
    <source>
        <dbReference type="ARBA" id="ARBA00007316"/>
    </source>
</evidence>
<dbReference type="EMBL" id="VNHS01000004">
    <property type="protein sequence ID" value="TYP75658.1"/>
    <property type="molecule type" value="Genomic_DNA"/>
</dbReference>
<dbReference type="RefSeq" id="WP_148929575.1">
    <property type="nucleotide sequence ID" value="NZ_VNHS01000004.1"/>
</dbReference>
<dbReference type="GO" id="GO:0005886">
    <property type="term" value="C:plasma membrane"/>
    <property type="evidence" value="ECO:0007669"/>
    <property type="project" value="TreeGrafter"/>
</dbReference>
<feature type="domain" description="AAA" evidence="9">
    <location>
        <begin position="43"/>
        <end position="184"/>
    </location>
</feature>
<dbReference type="Gene3D" id="3.40.50.300">
    <property type="entry name" value="P-loop containing nucleotide triphosphate hydrolases"/>
    <property type="match status" value="1"/>
</dbReference>
<protein>
    <recommendedName>
        <fullName evidence="2">non-specific protein-tyrosine kinase</fullName>
        <ecNumber evidence="2">2.7.10.2</ecNumber>
    </recommendedName>
</protein>
<name>A0A5S5CAK7_9BACL</name>
<dbReference type="FunFam" id="3.40.50.300:FF:000527">
    <property type="entry name" value="Tyrosine-protein kinase etk"/>
    <property type="match status" value="1"/>
</dbReference>
<dbReference type="GO" id="GO:0004715">
    <property type="term" value="F:non-membrane spanning protein tyrosine kinase activity"/>
    <property type="evidence" value="ECO:0007669"/>
    <property type="project" value="UniProtKB-EC"/>
</dbReference>
<dbReference type="SUPFAM" id="SSF52540">
    <property type="entry name" value="P-loop containing nucleoside triphosphate hydrolases"/>
    <property type="match status" value="1"/>
</dbReference>
<keyword evidence="6" id="KW-0067">ATP-binding</keyword>
<keyword evidence="4" id="KW-0547">Nucleotide-binding</keyword>
<dbReference type="PANTHER" id="PTHR32309">
    <property type="entry name" value="TYROSINE-PROTEIN KINASE"/>
    <property type="match status" value="1"/>
</dbReference>
<dbReference type="Pfam" id="PF13614">
    <property type="entry name" value="AAA_31"/>
    <property type="match status" value="1"/>
</dbReference>
<dbReference type="OrthoDB" id="9794577at2"/>
<accession>A0A5S5CAK7</accession>
<dbReference type="InterPro" id="IPR025669">
    <property type="entry name" value="AAA_dom"/>
</dbReference>
<evidence type="ECO:0000256" key="2">
    <source>
        <dbReference type="ARBA" id="ARBA00011903"/>
    </source>
</evidence>
<evidence type="ECO:0000313" key="10">
    <source>
        <dbReference type="EMBL" id="TYP75658.1"/>
    </source>
</evidence>
<dbReference type="Proteomes" id="UP000323257">
    <property type="component" value="Unassembled WGS sequence"/>
</dbReference>
<evidence type="ECO:0000256" key="3">
    <source>
        <dbReference type="ARBA" id="ARBA00022679"/>
    </source>
</evidence>
<sequence>MSKSENKRPLISLLNPKSPVTEAYRSIRTNIDFSSLDNKVQVIMSTSATPGEGKSTTISNLAVVYAQSDKKVVLIDADLRKPTMHHTFKLSNRHGLSSLLTRQVDLANAVQDTAVSNLSVITSGPIPPNPSEMVASGRMSALIEELRDQFDIVLIDTPPMLAVTDAQIIATKSDGVVLVLDSGRVKKDMALKVQEQLNQVNAKILGVVLNNVKKKNGSGYYYYEYS</sequence>
<evidence type="ECO:0000256" key="6">
    <source>
        <dbReference type="ARBA" id="ARBA00022840"/>
    </source>
</evidence>
<comment type="catalytic activity">
    <reaction evidence="8">
        <text>L-tyrosyl-[protein] + ATP = O-phospho-L-tyrosyl-[protein] + ADP + H(+)</text>
        <dbReference type="Rhea" id="RHEA:10596"/>
        <dbReference type="Rhea" id="RHEA-COMP:10136"/>
        <dbReference type="Rhea" id="RHEA-COMP:20101"/>
        <dbReference type="ChEBI" id="CHEBI:15378"/>
        <dbReference type="ChEBI" id="CHEBI:30616"/>
        <dbReference type="ChEBI" id="CHEBI:46858"/>
        <dbReference type="ChEBI" id="CHEBI:61978"/>
        <dbReference type="ChEBI" id="CHEBI:456216"/>
        <dbReference type="EC" id="2.7.10.2"/>
    </reaction>
</comment>
<dbReference type="PANTHER" id="PTHR32309:SF13">
    <property type="entry name" value="FERRIC ENTEROBACTIN TRANSPORT PROTEIN FEPE"/>
    <property type="match status" value="1"/>
</dbReference>
<dbReference type="GO" id="GO:0005524">
    <property type="term" value="F:ATP binding"/>
    <property type="evidence" value="ECO:0007669"/>
    <property type="project" value="UniProtKB-KW"/>
</dbReference>
<evidence type="ECO:0000256" key="8">
    <source>
        <dbReference type="ARBA" id="ARBA00051245"/>
    </source>
</evidence>
<comment type="caution">
    <text evidence="10">The sequence shown here is derived from an EMBL/GenBank/DDBJ whole genome shotgun (WGS) entry which is preliminary data.</text>
</comment>
<dbReference type="InterPro" id="IPR005702">
    <property type="entry name" value="Wzc-like_C"/>
</dbReference>
<evidence type="ECO:0000256" key="4">
    <source>
        <dbReference type="ARBA" id="ARBA00022741"/>
    </source>
</evidence>
<evidence type="ECO:0000256" key="5">
    <source>
        <dbReference type="ARBA" id="ARBA00022777"/>
    </source>
</evidence>
<dbReference type="AlphaFoldDB" id="A0A5S5CAK7"/>
<comment type="similarity">
    <text evidence="1">Belongs to the CpsD/CapB family.</text>
</comment>
<keyword evidence="5" id="KW-0418">Kinase</keyword>
<dbReference type="CDD" id="cd05387">
    <property type="entry name" value="BY-kinase"/>
    <property type="match status" value="1"/>
</dbReference>
<dbReference type="GO" id="GO:0042802">
    <property type="term" value="F:identical protein binding"/>
    <property type="evidence" value="ECO:0007669"/>
    <property type="project" value="UniProtKB-ARBA"/>
</dbReference>
<organism evidence="10 11">
    <name type="scientific">Paenibacillus methanolicus</name>
    <dbReference type="NCBI Taxonomy" id="582686"/>
    <lineage>
        <taxon>Bacteria</taxon>
        <taxon>Bacillati</taxon>
        <taxon>Bacillota</taxon>
        <taxon>Bacilli</taxon>
        <taxon>Bacillales</taxon>
        <taxon>Paenibacillaceae</taxon>
        <taxon>Paenibacillus</taxon>
    </lineage>
</organism>
<dbReference type="NCBIfam" id="TIGR01007">
    <property type="entry name" value="eps_fam"/>
    <property type="match status" value="1"/>
</dbReference>